<evidence type="ECO:0000256" key="2">
    <source>
        <dbReference type="ARBA" id="ARBA00010323"/>
    </source>
</evidence>
<dbReference type="InterPro" id="IPR028362">
    <property type="entry name" value="AlgI"/>
</dbReference>
<dbReference type="Proteomes" id="UP001163821">
    <property type="component" value="Unassembled WGS sequence"/>
</dbReference>
<keyword evidence="7 9" id="KW-0472">Membrane</keyword>
<comment type="subcellular location">
    <subcellularLocation>
        <location evidence="1">Cell membrane</location>
        <topology evidence="1">Multi-pass membrane protein</topology>
    </subcellularLocation>
</comment>
<evidence type="ECO:0000256" key="7">
    <source>
        <dbReference type="ARBA" id="ARBA00023136"/>
    </source>
</evidence>
<organism evidence="11 12">
    <name type="scientific">Gaoshiqia sediminis</name>
    <dbReference type="NCBI Taxonomy" id="2986998"/>
    <lineage>
        <taxon>Bacteria</taxon>
        <taxon>Pseudomonadati</taxon>
        <taxon>Bacteroidota</taxon>
        <taxon>Bacteroidia</taxon>
        <taxon>Marinilabiliales</taxon>
        <taxon>Prolixibacteraceae</taxon>
        <taxon>Gaoshiqia</taxon>
    </lineage>
</organism>
<evidence type="ECO:0000256" key="3">
    <source>
        <dbReference type="ARBA" id="ARBA00022475"/>
    </source>
</evidence>
<dbReference type="PIRSF" id="PIRSF500217">
    <property type="entry name" value="AlgI"/>
    <property type="match status" value="1"/>
</dbReference>
<dbReference type="GO" id="GO:0042121">
    <property type="term" value="P:alginic acid biosynthetic process"/>
    <property type="evidence" value="ECO:0007669"/>
    <property type="project" value="InterPro"/>
</dbReference>
<comment type="caution">
    <text evidence="11">The sequence shown here is derived from an EMBL/GenBank/DDBJ whole genome shotgun (WGS) entry which is preliminary data.</text>
</comment>
<evidence type="ECO:0000256" key="9">
    <source>
        <dbReference type="PIRNR" id="PIRNR016636"/>
    </source>
</evidence>
<feature type="transmembrane region" description="Helical" evidence="10">
    <location>
        <begin position="471"/>
        <end position="494"/>
    </location>
</feature>
<gene>
    <name evidence="11" type="ORF">N2K84_11585</name>
</gene>
<dbReference type="PANTHER" id="PTHR13285:SF23">
    <property type="entry name" value="TEICHOIC ACID D-ALANYLTRANSFERASE"/>
    <property type="match status" value="1"/>
</dbReference>
<proteinExistence type="inferred from homology"/>
<evidence type="ECO:0000256" key="1">
    <source>
        <dbReference type="ARBA" id="ARBA00004651"/>
    </source>
</evidence>
<feature type="transmembrane region" description="Helical" evidence="10">
    <location>
        <begin position="440"/>
        <end position="459"/>
    </location>
</feature>
<dbReference type="PANTHER" id="PTHR13285">
    <property type="entry name" value="ACYLTRANSFERASE"/>
    <property type="match status" value="1"/>
</dbReference>
<keyword evidence="12" id="KW-1185">Reference proteome</keyword>
<feature type="transmembrane region" description="Helical" evidence="10">
    <location>
        <begin position="94"/>
        <end position="115"/>
    </location>
</feature>
<dbReference type="GO" id="GO:0016746">
    <property type="term" value="F:acyltransferase activity"/>
    <property type="evidence" value="ECO:0007669"/>
    <property type="project" value="UniProtKB-KW"/>
</dbReference>
<evidence type="ECO:0000313" key="12">
    <source>
        <dbReference type="Proteomes" id="UP001163821"/>
    </source>
</evidence>
<feature type="transmembrane region" description="Helical" evidence="10">
    <location>
        <begin position="151"/>
        <end position="172"/>
    </location>
</feature>
<evidence type="ECO:0000313" key="11">
    <source>
        <dbReference type="EMBL" id="MCW0483376.1"/>
    </source>
</evidence>
<feature type="transmembrane region" description="Helical" evidence="10">
    <location>
        <begin position="362"/>
        <end position="383"/>
    </location>
</feature>
<feature type="transmembrane region" description="Helical" evidence="10">
    <location>
        <begin position="21"/>
        <end position="42"/>
    </location>
</feature>
<dbReference type="AlphaFoldDB" id="A0AA42C918"/>
<evidence type="ECO:0000256" key="6">
    <source>
        <dbReference type="ARBA" id="ARBA00022989"/>
    </source>
</evidence>
<sequence>MEQQVKNILESLLYYQPDKPLFYTGLAFWLAFTAFVGLYAFIYRKNRLRNSYLLAISWFIYYRMNGAFLLLLLFSCLANYGFARIIGQTQRKKLWLVLSVSFNLLLLGYFKYAYFFTETANQLFNTELQVVNWLGWCLNQVVAGFADTHTILLPIGISFYTFQAISYLVDVFTKKVEAVRNPLDFSFYLSFFPQLVAGPIVRAASFIPQLYQQYRLTKAEFGHAVYLITKGMFKKLVIADFLALNYIDRVFDAPLSFSGLENLLAVYAYSIQIYCDFSGYTDIAIGLALMLGFKIPVNFNAPYQATSLTDFWHRWHISLSLWLKDYLYIPLGGNRQGIANTYLNLMVTMILGGLWHGANLRFLIWGAIHGAGLVVEKIIRKLFPAGSKNARWKKAVAIFLTFQLVSFAWIFFRANNQMGIAQFFYQLSHHFTPQVSADGLQAYAPTIGIFLLGLILIWFPWQWKEQIRGRFIRLALAWQIIAVVIILLIISQVAQSALQPFIYFRF</sequence>
<feature type="transmembrane region" description="Helical" evidence="10">
    <location>
        <begin position="62"/>
        <end position="82"/>
    </location>
</feature>
<name>A0AA42C918_9BACT</name>
<protein>
    <submittedName>
        <fullName evidence="11">MBOAT family protein</fullName>
    </submittedName>
</protein>
<evidence type="ECO:0000256" key="5">
    <source>
        <dbReference type="ARBA" id="ARBA00022692"/>
    </source>
</evidence>
<dbReference type="InterPro" id="IPR004299">
    <property type="entry name" value="MBOAT_fam"/>
</dbReference>
<keyword evidence="5 10" id="KW-0812">Transmembrane</keyword>
<dbReference type="RefSeq" id="WP_282591978.1">
    <property type="nucleotide sequence ID" value="NZ_JAPAAF010000016.1"/>
</dbReference>
<keyword evidence="8 9" id="KW-0012">Acyltransferase</keyword>
<keyword evidence="3 9" id="KW-1003">Cell membrane</keyword>
<dbReference type="PIRSF" id="PIRSF016636">
    <property type="entry name" value="AlgI_DltB"/>
    <property type="match status" value="1"/>
</dbReference>
<evidence type="ECO:0000256" key="8">
    <source>
        <dbReference type="ARBA" id="ARBA00023315"/>
    </source>
</evidence>
<accession>A0AA42C918</accession>
<dbReference type="GO" id="GO:0005886">
    <property type="term" value="C:plasma membrane"/>
    <property type="evidence" value="ECO:0007669"/>
    <property type="project" value="UniProtKB-SubCell"/>
</dbReference>
<dbReference type="InterPro" id="IPR051085">
    <property type="entry name" value="MB_O-acyltransferase"/>
</dbReference>
<comment type="similarity">
    <text evidence="2 9">Belongs to the membrane-bound acyltransferase family.</text>
</comment>
<evidence type="ECO:0000256" key="4">
    <source>
        <dbReference type="ARBA" id="ARBA00022679"/>
    </source>
</evidence>
<dbReference type="EMBL" id="JAPAAF010000016">
    <property type="protein sequence ID" value="MCW0483376.1"/>
    <property type="molecule type" value="Genomic_DNA"/>
</dbReference>
<evidence type="ECO:0000256" key="10">
    <source>
        <dbReference type="SAM" id="Phobius"/>
    </source>
</evidence>
<reference evidence="11" key="1">
    <citation type="submission" date="2022-10" db="EMBL/GenBank/DDBJ databases">
        <title>Gaoshiqiia sediminis gen. nov., sp. nov., isolated from coastal sediment.</title>
        <authorList>
            <person name="Yu W.X."/>
            <person name="Mu D.S."/>
            <person name="Du J.Z."/>
            <person name="Liang Y.Q."/>
        </authorList>
    </citation>
    <scope>NUCLEOTIDE SEQUENCE</scope>
    <source>
        <strain evidence="11">A06</strain>
    </source>
</reference>
<dbReference type="InterPro" id="IPR024194">
    <property type="entry name" value="Ac/AlaTfrase_AlgI/DltB"/>
</dbReference>
<keyword evidence="6 10" id="KW-1133">Transmembrane helix</keyword>
<feature type="transmembrane region" description="Helical" evidence="10">
    <location>
        <begin position="395"/>
        <end position="412"/>
    </location>
</feature>
<dbReference type="Pfam" id="PF03062">
    <property type="entry name" value="MBOAT"/>
    <property type="match status" value="1"/>
</dbReference>
<keyword evidence="4 9" id="KW-0808">Transferase</keyword>